<feature type="region of interest" description="Disordered" evidence="1">
    <location>
        <begin position="310"/>
        <end position="372"/>
    </location>
</feature>
<sequence length="372" mass="42162">MESLSLTDKSTSTSTSTTSTEVTPSSTTSTTTTTTTNNRLRKEDRPKNNEKDTQTYFESEYDIDMTIKENKIHVPKDRLKVTRQVYCIDAIEWLKNNELSPNTSVITSLPDIVEMSGYTLPQYKEWFVNAVRLITSKLSDNNVAIFYQTDIKRKWKKDKSVTEEYVDKGYMVQKGAELSECKVLFHKLMLSHPVETEVVTRNKASFTHMICIAKNPSSIMHQDNTPDVAPRGAMVWPKAMGLNACLVAVRFIRGVGSTSILDCFCGKGSVLGTANLLGLSSIGVDLSVAKCRNSHSLVIESSTIEKFNQTMWKEKQKKKDDGKEKDETKMTTNNNQKKINTNQSKETVNQEEEKEEKEEKEKDETMTKEEEL</sequence>
<evidence type="ECO:0000256" key="1">
    <source>
        <dbReference type="SAM" id="MobiDB-lite"/>
    </source>
</evidence>
<organism evidence="2 3">
    <name type="scientific">Cavenderia fasciculata</name>
    <name type="common">Slime mold</name>
    <name type="synonym">Dictyostelium fasciculatum</name>
    <dbReference type="NCBI Taxonomy" id="261658"/>
    <lineage>
        <taxon>Eukaryota</taxon>
        <taxon>Amoebozoa</taxon>
        <taxon>Evosea</taxon>
        <taxon>Eumycetozoa</taxon>
        <taxon>Dictyostelia</taxon>
        <taxon>Acytosteliales</taxon>
        <taxon>Cavenderiaceae</taxon>
        <taxon>Cavenderia</taxon>
    </lineage>
</organism>
<dbReference type="EMBL" id="GL883013">
    <property type="protein sequence ID" value="EGG20130.1"/>
    <property type="molecule type" value="Genomic_DNA"/>
</dbReference>
<keyword evidence="3" id="KW-1185">Reference proteome</keyword>
<gene>
    <name evidence="2" type="ORF">DFA_07250</name>
</gene>
<accession>F4PVW6</accession>
<evidence type="ECO:0000313" key="3">
    <source>
        <dbReference type="Proteomes" id="UP000007797"/>
    </source>
</evidence>
<reference evidence="3" key="1">
    <citation type="journal article" date="2011" name="Genome Res.">
        <title>Phylogeny-wide analysis of social amoeba genomes highlights ancient origins for complex intercellular communication.</title>
        <authorList>
            <person name="Heidel A.J."/>
            <person name="Lawal H.M."/>
            <person name="Felder M."/>
            <person name="Schilde C."/>
            <person name="Helps N.R."/>
            <person name="Tunggal B."/>
            <person name="Rivero F."/>
            <person name="John U."/>
            <person name="Schleicher M."/>
            <person name="Eichinger L."/>
            <person name="Platzer M."/>
            <person name="Noegel A.A."/>
            <person name="Schaap P."/>
            <person name="Gloeckner G."/>
        </authorList>
    </citation>
    <scope>NUCLEOTIDE SEQUENCE [LARGE SCALE GENOMIC DNA]</scope>
    <source>
        <strain evidence="3">SH3</strain>
    </source>
</reference>
<feature type="compositionally biased region" description="Low complexity" evidence="1">
    <location>
        <begin position="1"/>
        <end position="36"/>
    </location>
</feature>
<feature type="region of interest" description="Disordered" evidence="1">
    <location>
        <begin position="1"/>
        <end position="55"/>
    </location>
</feature>
<dbReference type="RefSeq" id="XP_004367113.1">
    <property type="nucleotide sequence ID" value="XM_004367056.1"/>
</dbReference>
<dbReference type="SUPFAM" id="SSF53335">
    <property type="entry name" value="S-adenosyl-L-methionine-dependent methyltransferases"/>
    <property type="match status" value="1"/>
</dbReference>
<feature type="compositionally biased region" description="Basic and acidic residues" evidence="1">
    <location>
        <begin position="357"/>
        <end position="372"/>
    </location>
</feature>
<proteinExistence type="predicted"/>
<dbReference type="GeneID" id="14872531"/>
<dbReference type="InterPro" id="IPR029063">
    <property type="entry name" value="SAM-dependent_MTases_sf"/>
</dbReference>
<evidence type="ECO:0000313" key="2">
    <source>
        <dbReference type="EMBL" id="EGG20130.1"/>
    </source>
</evidence>
<dbReference type="KEGG" id="dfa:DFA_07250"/>
<feature type="compositionally biased region" description="Low complexity" evidence="1">
    <location>
        <begin position="330"/>
        <end position="347"/>
    </location>
</feature>
<feature type="compositionally biased region" description="Basic and acidic residues" evidence="1">
    <location>
        <begin position="312"/>
        <end position="329"/>
    </location>
</feature>
<dbReference type="AlphaFoldDB" id="F4PVW6"/>
<name>F4PVW6_CACFS</name>
<feature type="compositionally biased region" description="Basic and acidic residues" evidence="1">
    <location>
        <begin position="40"/>
        <end position="53"/>
    </location>
</feature>
<protein>
    <submittedName>
        <fullName evidence="2">Uncharacterized protein</fullName>
    </submittedName>
</protein>
<dbReference type="Proteomes" id="UP000007797">
    <property type="component" value="Unassembled WGS sequence"/>
</dbReference>
<dbReference type="OrthoDB" id="6507044at2759"/>